<dbReference type="InterPro" id="IPR011041">
    <property type="entry name" value="Quinoprot_gluc/sorb_DH_b-prop"/>
</dbReference>
<dbReference type="PROSITE" id="PS51007">
    <property type="entry name" value="CYTC"/>
    <property type="match status" value="1"/>
</dbReference>
<dbReference type="InterPro" id="IPR009056">
    <property type="entry name" value="Cyt_c-like_dom"/>
</dbReference>
<dbReference type="PANTHER" id="PTHR33546:SF1">
    <property type="entry name" value="LARGE, MULTIFUNCTIONAL SECRETED PROTEIN"/>
    <property type="match status" value="1"/>
</dbReference>
<feature type="domain" description="Cytochrome c" evidence="7">
    <location>
        <begin position="1448"/>
        <end position="1580"/>
    </location>
</feature>
<evidence type="ECO:0000256" key="1">
    <source>
        <dbReference type="ARBA" id="ARBA00022617"/>
    </source>
</evidence>
<dbReference type="Pfam" id="PF23500">
    <property type="entry name" value="DUF7133"/>
    <property type="match status" value="1"/>
</dbReference>
<dbReference type="Gene3D" id="2.120.10.30">
    <property type="entry name" value="TolB, C-terminal domain"/>
    <property type="match status" value="1"/>
</dbReference>
<dbReference type="NCBIfam" id="TIGR02604">
    <property type="entry name" value="Piru_Ver_Nterm"/>
    <property type="match status" value="1"/>
</dbReference>
<evidence type="ECO:0000256" key="4">
    <source>
        <dbReference type="ARBA" id="ARBA00023004"/>
    </source>
</evidence>
<organism evidence="8 9">
    <name type="scientific">Stieleria marina</name>
    <dbReference type="NCBI Taxonomy" id="1930275"/>
    <lineage>
        <taxon>Bacteria</taxon>
        <taxon>Pseudomonadati</taxon>
        <taxon>Planctomycetota</taxon>
        <taxon>Planctomycetia</taxon>
        <taxon>Pirellulales</taxon>
        <taxon>Pirellulaceae</taxon>
        <taxon>Stieleria</taxon>
    </lineage>
</organism>
<dbReference type="InterPro" id="IPR055557">
    <property type="entry name" value="DUF7133"/>
</dbReference>
<protein>
    <submittedName>
        <fullName evidence="8">FG-GAP repeat protein</fullName>
    </submittedName>
</protein>
<evidence type="ECO:0000256" key="3">
    <source>
        <dbReference type="ARBA" id="ARBA00022729"/>
    </source>
</evidence>
<dbReference type="Pfam" id="PF00034">
    <property type="entry name" value="Cytochrom_C"/>
    <property type="match status" value="1"/>
</dbReference>
<dbReference type="GO" id="GO:0046872">
    <property type="term" value="F:metal ion binding"/>
    <property type="evidence" value="ECO:0007669"/>
    <property type="project" value="UniProtKB-KW"/>
</dbReference>
<dbReference type="NCBIfam" id="TIGR02603">
    <property type="entry name" value="CxxCH_TIGR02603"/>
    <property type="match status" value="1"/>
</dbReference>
<dbReference type="Pfam" id="PF13517">
    <property type="entry name" value="FG-GAP_3"/>
    <property type="match status" value="1"/>
</dbReference>
<proteinExistence type="predicted"/>
<keyword evidence="4 5" id="KW-0408">Iron</keyword>
<reference evidence="8 9" key="1">
    <citation type="submission" date="2019-02" db="EMBL/GenBank/DDBJ databases">
        <title>Deep-cultivation of Planctomycetes and their phenomic and genomic characterization uncovers novel biology.</title>
        <authorList>
            <person name="Wiegand S."/>
            <person name="Jogler M."/>
            <person name="Boedeker C."/>
            <person name="Pinto D."/>
            <person name="Vollmers J."/>
            <person name="Rivas-Marin E."/>
            <person name="Kohn T."/>
            <person name="Peeters S.H."/>
            <person name="Heuer A."/>
            <person name="Rast P."/>
            <person name="Oberbeckmann S."/>
            <person name="Bunk B."/>
            <person name="Jeske O."/>
            <person name="Meyerdierks A."/>
            <person name="Storesund J.E."/>
            <person name="Kallscheuer N."/>
            <person name="Luecker S."/>
            <person name="Lage O.M."/>
            <person name="Pohl T."/>
            <person name="Merkel B.J."/>
            <person name="Hornburger P."/>
            <person name="Mueller R.-W."/>
            <person name="Bruemmer F."/>
            <person name="Labrenz M."/>
            <person name="Spormann A.M."/>
            <person name="Op den Camp H."/>
            <person name="Overmann J."/>
            <person name="Amann R."/>
            <person name="Jetten M.S.M."/>
            <person name="Mascher T."/>
            <person name="Medema M.H."/>
            <person name="Devos D.P."/>
            <person name="Kaster A.-K."/>
            <person name="Ovreas L."/>
            <person name="Rohde M."/>
            <person name="Galperin M.Y."/>
            <person name="Jogler C."/>
        </authorList>
    </citation>
    <scope>NUCLEOTIDE SEQUENCE [LARGE SCALE GENOMIC DNA]</scope>
    <source>
        <strain evidence="8 9">K23_9</strain>
    </source>
</reference>
<dbReference type="Gene3D" id="1.25.10.10">
    <property type="entry name" value="Leucine-rich Repeat Variant"/>
    <property type="match status" value="1"/>
</dbReference>
<evidence type="ECO:0000256" key="5">
    <source>
        <dbReference type="PROSITE-ProRule" id="PRU00433"/>
    </source>
</evidence>
<feature type="signal peptide" evidence="6">
    <location>
        <begin position="1"/>
        <end position="20"/>
    </location>
</feature>
<dbReference type="InterPro" id="IPR016024">
    <property type="entry name" value="ARM-type_fold"/>
</dbReference>
<keyword evidence="1 5" id="KW-0349">Heme</keyword>
<dbReference type="SUPFAM" id="SSF50952">
    <property type="entry name" value="Soluble quinoprotein glucose dehydrogenase"/>
    <property type="match status" value="1"/>
</dbReference>
<evidence type="ECO:0000313" key="8">
    <source>
        <dbReference type="EMBL" id="QDT09712.1"/>
    </source>
</evidence>
<dbReference type="InterPro" id="IPR028994">
    <property type="entry name" value="Integrin_alpha_N"/>
</dbReference>
<keyword evidence="3 6" id="KW-0732">Signal</keyword>
<evidence type="ECO:0000256" key="2">
    <source>
        <dbReference type="ARBA" id="ARBA00022723"/>
    </source>
</evidence>
<evidence type="ECO:0000256" key="6">
    <source>
        <dbReference type="SAM" id="SignalP"/>
    </source>
</evidence>
<evidence type="ECO:0000313" key="9">
    <source>
        <dbReference type="Proteomes" id="UP000319817"/>
    </source>
</evidence>
<dbReference type="OrthoDB" id="221643at2"/>
<dbReference type="RefSeq" id="WP_145417310.1">
    <property type="nucleotide sequence ID" value="NZ_CP036526.1"/>
</dbReference>
<dbReference type="InterPro" id="IPR011042">
    <property type="entry name" value="6-blade_b-propeller_TolB-like"/>
</dbReference>
<sequence precursor="true">MLRCTVFLAFTCCGAISAQAQPATDSRFRTLVLDETFQSEGATVADIDGDGISDIVSGPFWYAGPDFDRRRSYTSQKDYSIKAYSDHFFSFAGDFNHDGHTDIFSIPIPGGQGVWFQNPGNAGLTDAAQWQRHVALQSVDNESPLLADFNGDGTADLICIHAGELGYASPQLHDPTSEWEFTAISHGRRLSRFTHGLGIGDVDGDGRLDLLESNGWWQRTDDEDNQFQFHAQKFAASGGSQMFAYDFDGDGDNDVVSVQNAHGFGLSWFERRGNRDDDFLFVEHAILSDDSDDNSRGLALSQMHAMGLADMDGDGVKDIVTGKRFFAHGGKDPGAYELPVLVWLRTVRGDAGVEFDPHLIHSRSGVGTQVTLKDVDRNGHVDVIVGNKLGTFVSLNTGVAGKGLPESDQPFSLVGSNQMSLAVRATEALSPTEELATFVLPDGFEVQLFSAEPDIAKPMNMAFDARGRLWVSSSEEYPYAASGDEKPRDTIKILEDTTGDGHADRVMTFADGLNIPIGLYPYRDGVICFSIPNVLFLRDTDGDDRADQRDVLYGPMDTSRDTHGLCNAFTRGFDGWLYACHGFNNQSSVAGTDGHKITMQSGNTFRMRLDGSRIEHFTHGQVNPFGMALTPDGDLLTADCHTKPLSLLLRGGFYPSFGKPHDGVGFVPEVMQHLHGSTGVGGVAIYHDTRFPDVFRGNAFGGNVMTSRINRNSIRNEGSTIVATEEPDLLVSGDPWFRPVDLQVGPDGALYVADFYNRIIGHYEVPLTHPGRDRKRGRIWRIVYTGSDDRRDGGSRLQPTPAINAIGISSDCPSVDQAMADLRSANLPKRLAAVDALVDQHHSKSVALIQDRLEHADNPDEIVGLAWGLERLQKLNDSMLQRLVQSPAYRVRLHAYRILESRDELAAQWTTVLQSGFADPDARVRRAAVSASSQHLRQSSIKLLMQLHRQTPVGDVHLSHATKMALRDHLYNDRWFEAATQNLSAPESELTTSLCLAIKTAAAGQFLVDHLDTISDADTSILKEYLTFASRYAKRDQLASVIDLAQDRFSNDLALQLELMRAIRAGIQQRGDTLPAVLKEWGSRWVARKLGIDTKTLNPTALQYVPPIAWKPVAKSNGDEPAECWSLSSKRSSADGQQSSLLHSSFPGGEQQTGVLRSDDFVLPMRFTFYVAGHDGHPSKPMQNKNRVQICDASTGQTLKLWSPPRNDTAQLVTWQTDQDAGKKVFVKLIDGDSASAYAWLAVGRFSEPRLNPSRSTEDFHLAADVVKEFGLVAMRDTMAILLQLDSLDSTTAVAVAQATIAASGRDDSYANAIASLLAVDGVDAATRTAIVAEILSANTDQREKQKPIARKLIAKAVSIASFDDQRLVASQLCNDPIGAALLLDLIESGAASRDLIRDGEIDAKLTTLLNSVDRQQLATVRESLPPNNKTLEIRIAAKRKLLARRLGSVPKGAALFKQQCGVCHQVAGVGQQVGPNLDGIGKRGLERLTEDVFMPNRNVDVAFKSSLVLTDDGHVYTGLIKRTEGKQTVMVDSQGKEIAIDSDVIVQTKATHRSAMPDNFSESLTDAASQDLFAFLLSL</sequence>
<dbReference type="InterPro" id="IPR011989">
    <property type="entry name" value="ARM-like"/>
</dbReference>
<keyword evidence="9" id="KW-1185">Reference proteome</keyword>
<feature type="chain" id="PRO_5022163551" evidence="6">
    <location>
        <begin position="21"/>
        <end position="1580"/>
    </location>
</feature>
<dbReference type="SUPFAM" id="SSF46626">
    <property type="entry name" value="Cytochrome c"/>
    <property type="match status" value="1"/>
</dbReference>
<dbReference type="SUPFAM" id="SSF69318">
    <property type="entry name" value="Integrin alpha N-terminal domain"/>
    <property type="match status" value="1"/>
</dbReference>
<dbReference type="Proteomes" id="UP000319817">
    <property type="component" value="Chromosome"/>
</dbReference>
<dbReference type="InterPro" id="IPR036909">
    <property type="entry name" value="Cyt_c-like_dom_sf"/>
</dbReference>
<accession>A0A517NRH4</accession>
<dbReference type="GO" id="GO:0020037">
    <property type="term" value="F:heme binding"/>
    <property type="evidence" value="ECO:0007669"/>
    <property type="project" value="InterPro"/>
</dbReference>
<dbReference type="PANTHER" id="PTHR33546">
    <property type="entry name" value="LARGE, MULTIFUNCTIONAL SECRETED PROTEIN-RELATED"/>
    <property type="match status" value="1"/>
</dbReference>
<dbReference type="Gene3D" id="2.130.10.130">
    <property type="entry name" value="Integrin alpha, N-terminal"/>
    <property type="match status" value="1"/>
</dbReference>
<keyword evidence="2 5" id="KW-0479">Metal-binding</keyword>
<dbReference type="InterPro" id="IPR013517">
    <property type="entry name" value="FG-GAP"/>
</dbReference>
<gene>
    <name evidence="8" type="ORF">K239x_16620</name>
</gene>
<dbReference type="EMBL" id="CP036526">
    <property type="protein sequence ID" value="QDT09712.1"/>
    <property type="molecule type" value="Genomic_DNA"/>
</dbReference>
<dbReference type="InterPro" id="IPR013428">
    <property type="entry name" value="Membrane-bound_put_N"/>
</dbReference>
<dbReference type="Gene3D" id="1.10.760.10">
    <property type="entry name" value="Cytochrome c-like domain"/>
    <property type="match status" value="1"/>
</dbReference>
<evidence type="ECO:0000259" key="7">
    <source>
        <dbReference type="PROSITE" id="PS51007"/>
    </source>
</evidence>
<dbReference type="InterPro" id="IPR013427">
    <property type="entry name" value="Haem-bd_dom_put"/>
</dbReference>
<name>A0A517NRH4_9BACT</name>
<dbReference type="GO" id="GO:0009055">
    <property type="term" value="F:electron transfer activity"/>
    <property type="evidence" value="ECO:0007669"/>
    <property type="project" value="InterPro"/>
</dbReference>
<dbReference type="SUPFAM" id="SSF48371">
    <property type="entry name" value="ARM repeat"/>
    <property type="match status" value="1"/>
</dbReference>